<dbReference type="Gene3D" id="3.40.50.2000">
    <property type="entry name" value="Glycogen Phosphorylase B"/>
    <property type="match status" value="1"/>
</dbReference>
<evidence type="ECO:0000256" key="14">
    <source>
        <dbReference type="ARBA" id="ARBA00045128"/>
    </source>
</evidence>
<dbReference type="PANTHER" id="PTHR45919:SF1">
    <property type="entry name" value="GDP-MAN:MAN(3)GLCNAC(2)-PP-DOL ALPHA-1,2-MANNOSYLTRANSFERASE"/>
    <property type="match status" value="1"/>
</dbReference>
<dbReference type="InterPro" id="IPR031814">
    <property type="entry name" value="ALG11_N"/>
</dbReference>
<comment type="subcellular location">
    <subcellularLocation>
        <location evidence="1">Endoplasmic reticulum membrane</location>
        <topology evidence="1">Single-pass membrane protein</topology>
    </subcellularLocation>
</comment>
<comment type="pathway">
    <text evidence="2">Protein modification; protein glycosylation.</text>
</comment>
<dbReference type="EC" id="2.4.1.131" evidence="4"/>
<evidence type="ECO:0000256" key="6">
    <source>
        <dbReference type="ARBA" id="ARBA00022676"/>
    </source>
</evidence>
<evidence type="ECO:0000256" key="1">
    <source>
        <dbReference type="ARBA" id="ARBA00004389"/>
    </source>
</evidence>
<sequence>MEFILFLIILTSILVYYYVRKYKNRDLNTVAFFHPDCLSGGGGERVLWVCISSLIKYSKVNVIVYCDQKSVTTTDSSIILEKVKDMFGIEIVTHRLTITPIHFASILKASNYPVCTLLFQTLASILVSFNVIITFLKNRPNVIIDTSGYSVIILSLKFFSGMKSIQYVHYPFITDIMIGQSKSCENSYNHSKFVSSSSILRQCKHVYLNLLYRLYSISYNCSLCIFANGTWTYQHLKKILHPLHSNLKILYPPVPAQTFISKSKKMNNESFNVIYVAQFRLEKNHLCVLEAWSFFIKKFQNKFTKELCLKLVGGAKIEHHFKILRVLKEKCIELNISKSVQFLVNLDHIDFVNVLISSNVSIHAMKEEHFGIGIVESMAAGVPVIAHNSGGPKLDIICENQNKNDICGKLAVQPEEYAECLFNYYHMNNSQLDVIISNARNKSLKFDDNIFIRNFIQNINDIFNIGIQL</sequence>
<comment type="function">
    <text evidence="14">GDP-Man:Man(3)GlcNAc(2)-PP-Dol alpha-1,2-mannosyltransferase that operates in the biosynthetic pathway of dolichol-linked oligosaccharides, the glycan precursors employed in protein asparagine (N)-glycosylation. The assembly of dolichol-linked oligosaccharides begins on the cytosolic side of the endoplasmic reticulum membrane and finishes in its lumen. The sequential addition of sugars to dolichol pyrophosphate produces dolichol-linked oligosaccharides containing fourteen sugars, including two GlcNAcs, nine mannoses and three glucoses. Once assembled, the oligosaccharide is transferred from the lipid to nascent proteins by oligosaccharyltransferases. Catalyzes, on the cytoplasmic face of the endoplasmic reticulum, the addition of the fourth and fifth mannose residues to the dolichol-linked oligosaccharide chain, to produce Man(5)GlcNAc(2)-PP-dolichol core oligosaccharide. Man(5)GlcNAc(2)-PP-dolichol is a substrate for ALG3, the following enzyme in the biosynthetic pathway.</text>
</comment>
<dbReference type="GO" id="GO:0005789">
    <property type="term" value="C:endoplasmic reticulum membrane"/>
    <property type="evidence" value="ECO:0007669"/>
    <property type="project" value="UniProtKB-SubCell"/>
</dbReference>
<comment type="similarity">
    <text evidence="3">Belongs to the glycosyltransferase group 1 family. Glycosyltransferase 4 subfamily.</text>
</comment>
<evidence type="ECO:0000256" key="2">
    <source>
        <dbReference type="ARBA" id="ARBA00004922"/>
    </source>
</evidence>
<comment type="catalytic activity">
    <reaction evidence="13">
        <text>an alpha-D-Man-(1-&gt;3)-[alpha-D-Man-(1-&gt;6)]-beta-D-Man-(1-&gt;4)-beta-D-GlcNAc-(1-&gt;4)-alpha-D-GlcNAc-diphospho-di-trans,poly-cis-dolichol + 2 GDP-alpha-D-mannose = an alpha-D-Man-(1-&gt;2)-alpha-D-Man-(1-&gt;2)-alpha-D-Man-(1-&gt;3)-[alpha-D-Man-(1-&gt;6)]-beta-D-Man-(1-&gt;4)-beta-D-GlcNAc-(1-&gt;4)-alpha-D-GlcNAc-diphospho-di-trans,poly-cis-dolichol + 2 GDP + 2 H(+)</text>
        <dbReference type="Rhea" id="RHEA:29523"/>
        <dbReference type="Rhea" id="RHEA-COMP:19515"/>
        <dbReference type="Rhea" id="RHEA-COMP:19516"/>
        <dbReference type="ChEBI" id="CHEBI:15378"/>
        <dbReference type="ChEBI" id="CHEBI:57527"/>
        <dbReference type="ChEBI" id="CHEBI:58189"/>
        <dbReference type="ChEBI" id="CHEBI:132511"/>
        <dbReference type="ChEBI" id="CHEBI:132515"/>
        <dbReference type="EC" id="2.4.1.131"/>
    </reaction>
    <physiologicalReaction direction="left-to-right" evidence="13">
        <dbReference type="Rhea" id="RHEA:29524"/>
    </physiologicalReaction>
</comment>
<feature type="domain" description="Glycosyl transferase family 1" evidence="15">
    <location>
        <begin position="258"/>
        <end position="422"/>
    </location>
</feature>
<keyword evidence="11" id="KW-0472">Membrane</keyword>
<keyword evidence="7 17" id="KW-0808">Transferase</keyword>
<dbReference type="Pfam" id="PF15924">
    <property type="entry name" value="ALG11_N"/>
    <property type="match status" value="1"/>
</dbReference>
<keyword evidence="18" id="KW-1185">Reference proteome</keyword>
<dbReference type="PANTHER" id="PTHR45919">
    <property type="entry name" value="GDP-MAN:MAN(3)GLCNAC(2)-PP-DOL ALPHA-1,2-MANNOSYLTRANSFERASE"/>
    <property type="match status" value="1"/>
</dbReference>
<dbReference type="InterPro" id="IPR001296">
    <property type="entry name" value="Glyco_trans_1"/>
</dbReference>
<name>A0A177BDK3_9BILA</name>
<dbReference type="EMBL" id="LWCA01000031">
    <property type="protein sequence ID" value="OAF71682.1"/>
    <property type="molecule type" value="Genomic_DNA"/>
</dbReference>
<gene>
    <name evidence="17" type="ORF">A3Q56_00518</name>
</gene>
<keyword evidence="8" id="KW-0812">Transmembrane</keyword>
<dbReference type="SUPFAM" id="SSF53756">
    <property type="entry name" value="UDP-Glycosyltransferase/glycogen phosphorylase"/>
    <property type="match status" value="1"/>
</dbReference>
<evidence type="ECO:0000256" key="3">
    <source>
        <dbReference type="ARBA" id="ARBA00009481"/>
    </source>
</evidence>
<evidence type="ECO:0000256" key="5">
    <source>
        <dbReference type="ARBA" id="ARBA00022018"/>
    </source>
</evidence>
<evidence type="ECO:0000256" key="8">
    <source>
        <dbReference type="ARBA" id="ARBA00022692"/>
    </source>
</evidence>
<dbReference type="Pfam" id="PF00534">
    <property type="entry name" value="Glycos_transf_1"/>
    <property type="match status" value="1"/>
</dbReference>
<evidence type="ECO:0000256" key="10">
    <source>
        <dbReference type="ARBA" id="ARBA00022989"/>
    </source>
</evidence>
<proteinExistence type="inferred from homology"/>
<evidence type="ECO:0000256" key="13">
    <source>
        <dbReference type="ARBA" id="ARBA00045065"/>
    </source>
</evidence>
<evidence type="ECO:0000313" key="17">
    <source>
        <dbReference type="EMBL" id="OAF71682.1"/>
    </source>
</evidence>
<evidence type="ECO:0000259" key="16">
    <source>
        <dbReference type="Pfam" id="PF15924"/>
    </source>
</evidence>
<keyword evidence="6 17" id="KW-0328">Glycosyltransferase</keyword>
<dbReference type="GO" id="GO:0004377">
    <property type="term" value="F:GDP-Man:Man(3)GlcNAc(2)-PP-Dol alpha-1,2-mannosyltransferase activity"/>
    <property type="evidence" value="ECO:0007669"/>
    <property type="project" value="UniProtKB-EC"/>
</dbReference>
<accession>A0A177BDK3</accession>
<evidence type="ECO:0000313" key="18">
    <source>
        <dbReference type="Proteomes" id="UP000078046"/>
    </source>
</evidence>
<feature type="domain" description="ALG11 mannosyltransferase N-terminal" evidence="16">
    <location>
        <begin position="29"/>
        <end position="239"/>
    </location>
</feature>
<dbReference type="OrthoDB" id="2276068at2759"/>
<evidence type="ECO:0000256" key="4">
    <source>
        <dbReference type="ARBA" id="ARBA00012645"/>
    </source>
</evidence>
<dbReference type="Proteomes" id="UP000078046">
    <property type="component" value="Unassembled WGS sequence"/>
</dbReference>
<evidence type="ECO:0000259" key="15">
    <source>
        <dbReference type="Pfam" id="PF00534"/>
    </source>
</evidence>
<evidence type="ECO:0000256" key="9">
    <source>
        <dbReference type="ARBA" id="ARBA00022824"/>
    </source>
</evidence>
<dbReference type="InterPro" id="IPR038013">
    <property type="entry name" value="ALG11"/>
</dbReference>
<keyword evidence="9" id="KW-0256">Endoplasmic reticulum</keyword>
<evidence type="ECO:0000256" key="11">
    <source>
        <dbReference type="ARBA" id="ARBA00023136"/>
    </source>
</evidence>
<keyword evidence="10" id="KW-1133">Transmembrane helix</keyword>
<dbReference type="AlphaFoldDB" id="A0A177BDK3"/>
<reference evidence="17 18" key="1">
    <citation type="submission" date="2016-04" db="EMBL/GenBank/DDBJ databases">
        <title>The genome of Intoshia linei affirms orthonectids as highly simplified spiralians.</title>
        <authorList>
            <person name="Mikhailov K.V."/>
            <person name="Slusarev G.S."/>
            <person name="Nikitin M.A."/>
            <person name="Logacheva M.D."/>
            <person name="Penin A."/>
            <person name="Aleoshin V."/>
            <person name="Panchin Y.V."/>
        </authorList>
    </citation>
    <scope>NUCLEOTIDE SEQUENCE [LARGE SCALE GENOMIC DNA]</scope>
    <source>
        <strain evidence="17">Intl2013</strain>
        <tissue evidence="17">Whole animal</tissue>
    </source>
</reference>
<comment type="caution">
    <text evidence="17">The sequence shown here is derived from an EMBL/GenBank/DDBJ whole genome shotgun (WGS) entry which is preliminary data.</text>
</comment>
<evidence type="ECO:0000256" key="7">
    <source>
        <dbReference type="ARBA" id="ARBA00022679"/>
    </source>
</evidence>
<organism evidence="17 18">
    <name type="scientific">Intoshia linei</name>
    <dbReference type="NCBI Taxonomy" id="1819745"/>
    <lineage>
        <taxon>Eukaryota</taxon>
        <taxon>Metazoa</taxon>
        <taxon>Spiralia</taxon>
        <taxon>Lophotrochozoa</taxon>
        <taxon>Mesozoa</taxon>
        <taxon>Orthonectida</taxon>
        <taxon>Rhopaluridae</taxon>
        <taxon>Intoshia</taxon>
    </lineage>
</organism>
<dbReference type="GO" id="GO:0006487">
    <property type="term" value="P:protein N-linked glycosylation"/>
    <property type="evidence" value="ECO:0007669"/>
    <property type="project" value="TreeGrafter"/>
</dbReference>
<protein>
    <recommendedName>
        <fullName evidence="5">GDP-Man:Man(3)GlcNAc(2)-PP-Dol alpha-1,2-mannosyltransferase</fullName>
        <ecNumber evidence="4">2.4.1.131</ecNumber>
    </recommendedName>
    <alternativeName>
        <fullName evidence="12">Asparagine-linked glycosylation protein 11 homolog</fullName>
    </alternativeName>
</protein>
<evidence type="ECO:0000256" key="12">
    <source>
        <dbReference type="ARBA" id="ARBA00032517"/>
    </source>
</evidence>